<keyword evidence="5" id="KW-1185">Reference proteome</keyword>
<evidence type="ECO:0000256" key="2">
    <source>
        <dbReference type="ARBA" id="ARBA00022840"/>
    </source>
</evidence>
<dbReference type="PROSITE" id="PS00108">
    <property type="entry name" value="PROTEIN_KINASE_ST"/>
    <property type="match status" value="1"/>
</dbReference>
<dbReference type="STRING" id="658196.A0A397TNM9"/>
<evidence type="ECO:0000313" key="4">
    <source>
        <dbReference type="EMBL" id="RIA96641.1"/>
    </source>
</evidence>
<dbReference type="EMBL" id="QKYT01000042">
    <property type="protein sequence ID" value="RIA96641.1"/>
    <property type="molecule type" value="Genomic_DNA"/>
</dbReference>
<reference evidence="4 5" key="1">
    <citation type="submission" date="2018-06" db="EMBL/GenBank/DDBJ databases">
        <title>Comparative genomics reveals the genomic features of Rhizophagus irregularis, R. cerebriforme, R. diaphanum and Gigaspora rosea, and their symbiotic lifestyle signature.</title>
        <authorList>
            <person name="Morin E."/>
            <person name="San Clemente H."/>
            <person name="Chen E.C.H."/>
            <person name="De La Providencia I."/>
            <person name="Hainaut M."/>
            <person name="Kuo A."/>
            <person name="Kohler A."/>
            <person name="Murat C."/>
            <person name="Tang N."/>
            <person name="Roy S."/>
            <person name="Loubradou J."/>
            <person name="Henrissat B."/>
            <person name="Grigoriev I.V."/>
            <person name="Corradi N."/>
            <person name="Roux C."/>
            <person name="Martin F.M."/>
        </authorList>
    </citation>
    <scope>NUCLEOTIDE SEQUENCE [LARGE SCALE GENOMIC DNA]</scope>
    <source>
        <strain evidence="4 5">DAOM 227022</strain>
    </source>
</reference>
<dbReference type="SUPFAM" id="SSF56112">
    <property type="entry name" value="Protein kinase-like (PK-like)"/>
    <property type="match status" value="2"/>
</dbReference>
<evidence type="ECO:0000256" key="1">
    <source>
        <dbReference type="ARBA" id="ARBA00022741"/>
    </source>
</evidence>
<gene>
    <name evidence="4" type="ORF">C1645_754490</name>
</gene>
<organism evidence="4 5">
    <name type="scientific">Glomus cerebriforme</name>
    <dbReference type="NCBI Taxonomy" id="658196"/>
    <lineage>
        <taxon>Eukaryota</taxon>
        <taxon>Fungi</taxon>
        <taxon>Fungi incertae sedis</taxon>
        <taxon>Mucoromycota</taxon>
        <taxon>Glomeromycotina</taxon>
        <taxon>Glomeromycetes</taxon>
        <taxon>Glomerales</taxon>
        <taxon>Glomeraceae</taxon>
        <taxon>Glomus</taxon>
    </lineage>
</organism>
<feature type="domain" description="Protein kinase" evidence="3">
    <location>
        <begin position="92"/>
        <end position="387"/>
    </location>
</feature>
<dbReference type="GO" id="GO:0004674">
    <property type="term" value="F:protein serine/threonine kinase activity"/>
    <property type="evidence" value="ECO:0007669"/>
    <property type="project" value="TreeGrafter"/>
</dbReference>
<dbReference type="PANTHER" id="PTHR44329">
    <property type="entry name" value="SERINE/THREONINE-PROTEIN KINASE TNNI3K-RELATED"/>
    <property type="match status" value="1"/>
</dbReference>
<sequence length="423" mass="49855">MPYIDPKIFSTEDYEYELNKKSDVYSIGVLMWQISSGRQPFYCIDYDIRLSMAITNGEREEIIKDTPIEYINLYTECWKYEPNERPNIEQVVSTLDRLSKIDFKSFHDYQKEILIRINKIDSKDLANPTIERPDDRRGKFIIRKIYKGQEVACKPILKKTTEEMKTCSKTLKFLTEISECKQVLRFYGISTIKNNNVMVLEWAERGTLKQLYEQKHIPWKFKARIALEISRGLVFLQDAGIVHNDLKCQNILITESLEPKIYNFKLACYSDENITSSPVDLAAGNILRWIAPEKLTDSQYITKFETFSFGMLFWELTFEKIPYKGWKVEKIRDHVIKGDREKILFGALTPEIYQEGFKKIIKETWKHNPKERITFMKLLDMLEELYYSIRMSDNNSSNILPDKNLDDDLELPDEDNSPVITII</sequence>
<keyword evidence="1" id="KW-0547">Nucleotide-binding</keyword>
<dbReference type="Gene3D" id="1.10.510.10">
    <property type="entry name" value="Transferase(Phosphotransferase) domain 1"/>
    <property type="match status" value="2"/>
</dbReference>
<dbReference type="InterPro" id="IPR000719">
    <property type="entry name" value="Prot_kinase_dom"/>
</dbReference>
<dbReference type="InterPro" id="IPR001245">
    <property type="entry name" value="Ser-Thr/Tyr_kinase_cat_dom"/>
</dbReference>
<dbReference type="GO" id="GO:0005524">
    <property type="term" value="F:ATP binding"/>
    <property type="evidence" value="ECO:0007669"/>
    <property type="project" value="InterPro"/>
</dbReference>
<accession>A0A397TNM9</accession>
<keyword evidence="4" id="KW-0808">Transferase</keyword>
<feature type="domain" description="Protein kinase" evidence="3">
    <location>
        <begin position="1"/>
        <end position="110"/>
    </location>
</feature>
<name>A0A397TNM9_9GLOM</name>
<keyword evidence="2" id="KW-0067">ATP-binding</keyword>
<comment type="caution">
    <text evidence="4">The sequence shown here is derived from an EMBL/GenBank/DDBJ whole genome shotgun (WGS) entry which is preliminary data.</text>
</comment>
<dbReference type="AlphaFoldDB" id="A0A397TNM9"/>
<dbReference type="PANTHER" id="PTHR44329:SF298">
    <property type="entry name" value="MIXED LINEAGE KINASE DOMAIN-LIKE PROTEIN"/>
    <property type="match status" value="1"/>
</dbReference>
<dbReference type="Pfam" id="PF07714">
    <property type="entry name" value="PK_Tyr_Ser-Thr"/>
    <property type="match status" value="2"/>
</dbReference>
<dbReference type="InterPro" id="IPR051681">
    <property type="entry name" value="Ser/Thr_Kinases-Pseudokinases"/>
</dbReference>
<keyword evidence="4" id="KW-0418">Kinase</keyword>
<dbReference type="InterPro" id="IPR011009">
    <property type="entry name" value="Kinase-like_dom_sf"/>
</dbReference>
<protein>
    <submittedName>
        <fullName evidence="4">Kinase-like domain-containing protein</fullName>
    </submittedName>
</protein>
<evidence type="ECO:0000313" key="5">
    <source>
        <dbReference type="Proteomes" id="UP000265703"/>
    </source>
</evidence>
<dbReference type="SMART" id="SM00220">
    <property type="entry name" value="S_TKc"/>
    <property type="match status" value="1"/>
</dbReference>
<evidence type="ECO:0000259" key="3">
    <source>
        <dbReference type="PROSITE" id="PS50011"/>
    </source>
</evidence>
<dbReference type="OrthoDB" id="2337988at2759"/>
<dbReference type="PROSITE" id="PS50011">
    <property type="entry name" value="PROTEIN_KINASE_DOM"/>
    <property type="match status" value="2"/>
</dbReference>
<dbReference type="InterPro" id="IPR008271">
    <property type="entry name" value="Ser/Thr_kinase_AS"/>
</dbReference>
<dbReference type="Proteomes" id="UP000265703">
    <property type="component" value="Unassembled WGS sequence"/>
</dbReference>
<proteinExistence type="predicted"/>